<dbReference type="Proteomes" id="UP000218231">
    <property type="component" value="Unassembled WGS sequence"/>
</dbReference>
<name>A0A2A2LW67_9BILA</name>
<evidence type="ECO:0000256" key="4">
    <source>
        <dbReference type="ARBA" id="ARBA00022448"/>
    </source>
</evidence>
<evidence type="ECO:0000256" key="2">
    <source>
        <dbReference type="ARBA" id="ARBA00007312"/>
    </source>
</evidence>
<comment type="function">
    <text evidence="12">Accessory subunit of the mitochondrial membrane respiratory chain NADH dehydrogenase (Complex I), that is believed not to be involved in catalysis. Complex I functions in the transfer of electrons from NADH to the respiratory chain. The immediate electron acceptor for the enzyme is believed to be ubiquinone. Involved in the interferon/all-trans-retinoic acid (IFN/RA) induced cell death. This apoptotic activity is inhibited by interaction with viral IRF1. Prevents the transactivation of STAT3 target genes. May play a role in CARD15-mediated innate mucosal responses and serve to regulate intestinal epithelial cell responses to microbes.</text>
</comment>
<dbReference type="GO" id="GO:0005743">
    <property type="term" value="C:mitochondrial inner membrane"/>
    <property type="evidence" value="ECO:0007669"/>
    <property type="project" value="UniProtKB-SubCell"/>
</dbReference>
<evidence type="ECO:0000313" key="16">
    <source>
        <dbReference type="Proteomes" id="UP000218231"/>
    </source>
</evidence>
<keyword evidence="7 14" id="KW-0999">Mitochondrion inner membrane</keyword>
<dbReference type="OrthoDB" id="3308at2759"/>
<dbReference type="EMBL" id="LIAE01006373">
    <property type="protein sequence ID" value="PAV90451.1"/>
    <property type="molecule type" value="Genomic_DNA"/>
</dbReference>
<evidence type="ECO:0000256" key="13">
    <source>
        <dbReference type="ARBA" id="ARBA00046797"/>
    </source>
</evidence>
<evidence type="ECO:0000313" key="15">
    <source>
        <dbReference type="EMBL" id="PAV90452.1"/>
    </source>
</evidence>
<keyword evidence="6 14" id="KW-0812">Transmembrane</keyword>
<keyword evidence="8 14" id="KW-0249">Electron transport</keyword>
<sequence>MSQKKPINEFKQEMPPPSGYRNFNFHRTFPKIIWKPMTVVAIGVGVGFYGYFQGWQFKKHRRNLKFVDTDTWNALEPVLLAERDRNWLKLLRNLRDEEEKIMKDVPGWVVGTWYGEPVYLTLGDKWWDPEPPETTCHMSNSFFFGDGFMRDVGWRHQDSYAGEHWWDKYFPKWLNDMFY</sequence>
<dbReference type="PANTHER" id="PTHR12966">
    <property type="entry name" value="NADH DEHYDROGENASE UBIQUINONE 1 ALPHA SUBCOMPLEX SUBUNIT 13"/>
    <property type="match status" value="1"/>
</dbReference>
<dbReference type="PANTHER" id="PTHR12966:SF0">
    <property type="entry name" value="NADH DEHYDROGENASE [UBIQUINONE] 1 ALPHA SUBCOMPLEX SUBUNIT 13"/>
    <property type="match status" value="1"/>
</dbReference>
<accession>A0A2A2LW67</accession>
<dbReference type="Pfam" id="PF06212">
    <property type="entry name" value="GRIM-19"/>
    <property type="match status" value="1"/>
</dbReference>
<evidence type="ECO:0000256" key="14">
    <source>
        <dbReference type="RuleBase" id="RU368034"/>
    </source>
</evidence>
<proteinExistence type="inferred from homology"/>
<protein>
    <recommendedName>
        <fullName evidence="3 14">NADH dehydrogenase [ubiquinone] 1 alpha subcomplex subunit 13</fullName>
    </recommendedName>
</protein>
<evidence type="ECO:0000256" key="9">
    <source>
        <dbReference type="ARBA" id="ARBA00022989"/>
    </source>
</evidence>
<keyword evidence="16" id="KW-1185">Reference proteome</keyword>
<keyword evidence="5 14" id="KW-0679">Respiratory chain</keyword>
<evidence type="ECO:0000256" key="6">
    <source>
        <dbReference type="ARBA" id="ARBA00022692"/>
    </source>
</evidence>
<evidence type="ECO:0000256" key="3">
    <source>
        <dbReference type="ARBA" id="ARBA00018192"/>
    </source>
</evidence>
<evidence type="ECO:0000256" key="11">
    <source>
        <dbReference type="ARBA" id="ARBA00023136"/>
    </source>
</evidence>
<keyword evidence="9 14" id="KW-1133">Transmembrane helix</keyword>
<dbReference type="InterPro" id="IPR009346">
    <property type="entry name" value="GRIM-19"/>
</dbReference>
<evidence type="ECO:0000256" key="12">
    <source>
        <dbReference type="ARBA" id="ARBA00045908"/>
    </source>
</evidence>
<dbReference type="STRING" id="2018661.A0A2A2LW67"/>
<keyword evidence="4 14" id="KW-0813">Transport</keyword>
<evidence type="ECO:0000256" key="5">
    <source>
        <dbReference type="ARBA" id="ARBA00022660"/>
    </source>
</evidence>
<keyword evidence="10 14" id="KW-0496">Mitochondrion</keyword>
<feature type="transmembrane region" description="Helical" evidence="14">
    <location>
        <begin position="32"/>
        <end position="52"/>
    </location>
</feature>
<comment type="subunit">
    <text evidence="13">Complex I is composed of 45 different subunits. Interacts with CARD15, but not with CARD4. Interacts with STAT3, but not with STAT1, STAT2 and STAT5A. Interacts with OLFM4.</text>
</comment>
<dbReference type="AlphaFoldDB" id="A0A2A2LW67"/>
<dbReference type="GO" id="GO:0045271">
    <property type="term" value="C:respiratory chain complex I"/>
    <property type="evidence" value="ECO:0007669"/>
    <property type="project" value="UniProtKB-UniRule"/>
</dbReference>
<evidence type="ECO:0000256" key="10">
    <source>
        <dbReference type="ARBA" id="ARBA00023128"/>
    </source>
</evidence>
<organism evidence="15 16">
    <name type="scientific">Diploscapter pachys</name>
    <dbReference type="NCBI Taxonomy" id="2018661"/>
    <lineage>
        <taxon>Eukaryota</taxon>
        <taxon>Metazoa</taxon>
        <taxon>Ecdysozoa</taxon>
        <taxon>Nematoda</taxon>
        <taxon>Chromadorea</taxon>
        <taxon>Rhabditida</taxon>
        <taxon>Rhabditina</taxon>
        <taxon>Rhabditomorpha</taxon>
        <taxon>Rhabditoidea</taxon>
        <taxon>Rhabditidae</taxon>
        <taxon>Diploscapter</taxon>
    </lineage>
</organism>
<keyword evidence="11 14" id="KW-0472">Membrane</keyword>
<gene>
    <name evidence="15" type="ORF">WR25_14601</name>
</gene>
<comment type="similarity">
    <text evidence="2 14">Belongs to the complex I NDUFA13 subunit family.</text>
</comment>
<comment type="subcellular location">
    <subcellularLocation>
        <location evidence="1 14">Mitochondrion inner membrane</location>
        <topology evidence="1 14">Single-pass membrane protein</topology>
        <orientation evidence="1 14">Matrix side</orientation>
    </subcellularLocation>
</comment>
<evidence type="ECO:0000256" key="1">
    <source>
        <dbReference type="ARBA" id="ARBA00004298"/>
    </source>
</evidence>
<comment type="caution">
    <text evidence="15">The sequence shown here is derived from an EMBL/GenBank/DDBJ whole genome shotgun (WGS) entry which is preliminary data.</text>
</comment>
<comment type="function">
    <text evidence="14">Complex I functions in the transfer of electrons from NADH to the respiratory chain. Accessory subunit of the mitochondrial membrane respiratory chain NADH dehydrogenase (Complex I), that is believed not to be involved in catalysis.</text>
</comment>
<evidence type="ECO:0000256" key="7">
    <source>
        <dbReference type="ARBA" id="ARBA00022792"/>
    </source>
</evidence>
<evidence type="ECO:0000256" key="8">
    <source>
        <dbReference type="ARBA" id="ARBA00022982"/>
    </source>
</evidence>
<reference evidence="15 16" key="1">
    <citation type="journal article" date="2017" name="Curr. Biol.">
        <title>Genome architecture and evolution of a unichromosomal asexual nematode.</title>
        <authorList>
            <person name="Fradin H."/>
            <person name="Zegar C."/>
            <person name="Gutwein M."/>
            <person name="Lucas J."/>
            <person name="Kovtun M."/>
            <person name="Corcoran D."/>
            <person name="Baugh L.R."/>
            <person name="Kiontke K."/>
            <person name="Gunsalus K."/>
            <person name="Fitch D.H."/>
            <person name="Piano F."/>
        </authorList>
    </citation>
    <scope>NUCLEOTIDE SEQUENCE [LARGE SCALE GENOMIC DNA]</scope>
    <source>
        <strain evidence="15">PF1309</strain>
    </source>
</reference>
<dbReference type="EMBL" id="LIAE01006373">
    <property type="protein sequence ID" value="PAV90452.1"/>
    <property type="molecule type" value="Genomic_DNA"/>
</dbReference>